<dbReference type="Pfam" id="PF23282">
    <property type="entry name" value="WHD_ROQ1"/>
    <property type="match status" value="1"/>
</dbReference>
<dbReference type="AlphaFoldDB" id="A0AA88RDP4"/>
<dbReference type="PANTHER" id="PTHR11017:SF271">
    <property type="entry name" value="DISEASE RESISTANCE PROTEIN (TIR-NBS-LRR CLASS) FAMILY"/>
    <property type="match status" value="1"/>
</dbReference>
<sequence>MVTILHECGFYPVRGIENLEDRGLLSVDDSNKLRMHQLLQQMGKEIIRQKAPDEPGKRCRLWRHEDSLNVLKENTVLKFLKILNLSHSRDLTETPDFFRFPNLEKVILKGCYGLVEVHESIGDLETSLISLNLKGCKRLRKLPRTIDRLKVLETLIISGWSSLDRLPEDIRMIVSLRVFLVDGVDLGLLFRTWKEETS</sequence>
<dbReference type="PANTHER" id="PTHR11017">
    <property type="entry name" value="LEUCINE-RICH REPEAT-CONTAINING PROTEIN"/>
    <property type="match status" value="1"/>
</dbReference>
<gene>
    <name evidence="3" type="ORF">RJ640_024875</name>
</gene>
<protein>
    <recommendedName>
        <fullName evidence="2">Disease resistance protein Roq1-like winged-helix domain-containing protein</fullName>
    </recommendedName>
</protein>
<dbReference type="InterPro" id="IPR058192">
    <property type="entry name" value="WHD_ROQ1-like"/>
</dbReference>
<evidence type="ECO:0000313" key="4">
    <source>
        <dbReference type="Proteomes" id="UP001187471"/>
    </source>
</evidence>
<dbReference type="Gene3D" id="3.80.10.10">
    <property type="entry name" value="Ribonuclease Inhibitor"/>
    <property type="match status" value="1"/>
</dbReference>
<dbReference type="InterPro" id="IPR032675">
    <property type="entry name" value="LRR_dom_sf"/>
</dbReference>
<organism evidence="3 4">
    <name type="scientific">Escallonia rubra</name>
    <dbReference type="NCBI Taxonomy" id="112253"/>
    <lineage>
        <taxon>Eukaryota</taxon>
        <taxon>Viridiplantae</taxon>
        <taxon>Streptophyta</taxon>
        <taxon>Embryophyta</taxon>
        <taxon>Tracheophyta</taxon>
        <taxon>Spermatophyta</taxon>
        <taxon>Magnoliopsida</taxon>
        <taxon>eudicotyledons</taxon>
        <taxon>Gunneridae</taxon>
        <taxon>Pentapetalae</taxon>
        <taxon>asterids</taxon>
        <taxon>campanulids</taxon>
        <taxon>Escalloniales</taxon>
        <taxon>Escalloniaceae</taxon>
        <taxon>Escallonia</taxon>
    </lineage>
</organism>
<comment type="caution">
    <text evidence="3">The sequence shown here is derived from an EMBL/GenBank/DDBJ whole genome shotgun (WGS) entry which is preliminary data.</text>
</comment>
<evidence type="ECO:0000259" key="2">
    <source>
        <dbReference type="Pfam" id="PF23282"/>
    </source>
</evidence>
<evidence type="ECO:0000313" key="3">
    <source>
        <dbReference type="EMBL" id="KAK2986977.1"/>
    </source>
</evidence>
<proteinExistence type="predicted"/>
<dbReference type="InterPro" id="IPR044974">
    <property type="entry name" value="Disease_R_plants"/>
</dbReference>
<dbReference type="EMBL" id="JAVXUO010001019">
    <property type="protein sequence ID" value="KAK2986977.1"/>
    <property type="molecule type" value="Genomic_DNA"/>
</dbReference>
<dbReference type="SUPFAM" id="SSF52047">
    <property type="entry name" value="RNI-like"/>
    <property type="match status" value="1"/>
</dbReference>
<name>A0AA88RDP4_9ASTE</name>
<reference evidence="3" key="1">
    <citation type="submission" date="2022-12" db="EMBL/GenBank/DDBJ databases">
        <title>Draft genome assemblies for two species of Escallonia (Escalloniales).</title>
        <authorList>
            <person name="Chanderbali A."/>
            <person name="Dervinis C."/>
            <person name="Anghel I."/>
            <person name="Soltis D."/>
            <person name="Soltis P."/>
            <person name="Zapata F."/>
        </authorList>
    </citation>
    <scope>NUCLEOTIDE SEQUENCE</scope>
    <source>
        <strain evidence="3">UCBG92.1500</strain>
        <tissue evidence="3">Leaf</tissue>
    </source>
</reference>
<keyword evidence="4" id="KW-1185">Reference proteome</keyword>
<feature type="domain" description="Disease resistance protein Roq1-like winged-helix" evidence="2">
    <location>
        <begin position="4"/>
        <end position="50"/>
    </location>
</feature>
<dbReference type="GO" id="GO:0006952">
    <property type="term" value="P:defense response"/>
    <property type="evidence" value="ECO:0007669"/>
    <property type="project" value="InterPro"/>
</dbReference>
<keyword evidence="1" id="KW-0677">Repeat</keyword>
<evidence type="ECO:0000256" key="1">
    <source>
        <dbReference type="ARBA" id="ARBA00022737"/>
    </source>
</evidence>
<accession>A0AA88RDP4</accession>
<dbReference type="Proteomes" id="UP001187471">
    <property type="component" value="Unassembled WGS sequence"/>
</dbReference>